<evidence type="ECO:0000313" key="3">
    <source>
        <dbReference type="Proteomes" id="UP000009026"/>
    </source>
</evidence>
<dbReference type="EMBL" id="CP012109">
    <property type="protein sequence ID" value="AKQ67253.1"/>
    <property type="molecule type" value="Genomic_DNA"/>
</dbReference>
<dbReference type="KEGG" id="mym:A176_004165"/>
<reference evidence="2 3" key="1">
    <citation type="journal article" date="2016" name="PLoS ONE">
        <title>Complete Genome Sequence and Comparative Genomics of a Novel Myxobacterium Myxococcus hansupus.</title>
        <authorList>
            <person name="Sharma G."/>
            <person name="Narwani T."/>
            <person name="Subramanian S."/>
        </authorList>
    </citation>
    <scope>NUCLEOTIDE SEQUENCE [LARGE SCALE GENOMIC DNA]</scope>
    <source>
        <strain evidence="3">mixupus</strain>
    </source>
</reference>
<dbReference type="Proteomes" id="UP000009026">
    <property type="component" value="Chromosome"/>
</dbReference>
<name>A0A0H4X063_9BACT</name>
<organism evidence="2 3">
    <name type="scientific">Pseudomyxococcus hansupus</name>
    <dbReference type="NCBI Taxonomy" id="1297742"/>
    <lineage>
        <taxon>Bacteria</taxon>
        <taxon>Pseudomonadati</taxon>
        <taxon>Myxococcota</taxon>
        <taxon>Myxococcia</taxon>
        <taxon>Myxococcales</taxon>
        <taxon>Cystobacterineae</taxon>
        <taxon>Myxococcaceae</taxon>
        <taxon>Pseudomyxococcus</taxon>
    </lineage>
</organism>
<dbReference type="STRING" id="1297742.A176_004165"/>
<feature type="region of interest" description="Disordered" evidence="1">
    <location>
        <begin position="1"/>
        <end position="79"/>
    </location>
</feature>
<feature type="compositionally biased region" description="Basic residues" evidence="1">
    <location>
        <begin position="15"/>
        <end position="28"/>
    </location>
</feature>
<accession>A0A0H4X063</accession>
<protein>
    <submittedName>
        <fullName evidence="2">Uncharacterized protein</fullName>
    </submittedName>
</protein>
<evidence type="ECO:0000313" key="2">
    <source>
        <dbReference type="EMBL" id="AKQ67253.1"/>
    </source>
</evidence>
<gene>
    <name evidence="2" type="ORF">A176_004165</name>
</gene>
<proteinExistence type="predicted"/>
<sequence>MSSGGHGALLPYAPGKRRATTIRAHRRAAGGQRAHGDTPSVPGKTSMTTALPRAREIPPTFAPALPLNRNTAHAFDMQT</sequence>
<dbReference type="AlphaFoldDB" id="A0A0H4X063"/>
<evidence type="ECO:0000256" key="1">
    <source>
        <dbReference type="SAM" id="MobiDB-lite"/>
    </source>
</evidence>
<keyword evidence="3" id="KW-1185">Reference proteome</keyword>